<dbReference type="AlphaFoldDB" id="A0A0D2LJY5"/>
<dbReference type="GO" id="GO:0003729">
    <property type="term" value="F:mRNA binding"/>
    <property type="evidence" value="ECO:0007669"/>
    <property type="project" value="TreeGrafter"/>
</dbReference>
<sequence>MYICERGHVSRRLLLETQEQALLEASGQVAGQGFKVREVRAHTKATYQQSKYNLLREANEGYAKAVTLLNSAGGQPGAPGAAPLGPFLSELRALIGFFSLDPNRVCDLVLEAWESWLAAAPTARARADVSGWLAVLGLFREDAPTQLLGFRFVYHQGGRAECRKSAVEEVMLAALLRGRGAATPAAPPAPPALYRLAGQLAAAGRVSLDRLTPYLSPDDAELAARYVAASEVVQAEVEAYGKVDLSAVSAPAAPAAGAGGGAAAAAPRGTFSGASLELDASRFDELLTSYLDRPSGGGGDEKDSGKAAAAAGGGGGGGGGGGNQKLAMVEGLLAVG</sequence>
<keyword evidence="4" id="KW-1185">Reference proteome</keyword>
<reference evidence="3 4" key="1">
    <citation type="journal article" date="2013" name="BMC Genomics">
        <title>Reconstruction of the lipid metabolism for the microalga Monoraphidium neglectum from its genome sequence reveals characteristics suitable for biofuel production.</title>
        <authorList>
            <person name="Bogen C."/>
            <person name="Al-Dilaimi A."/>
            <person name="Albersmeier A."/>
            <person name="Wichmann J."/>
            <person name="Grundmann M."/>
            <person name="Rupp O."/>
            <person name="Lauersen K.J."/>
            <person name="Blifernez-Klassen O."/>
            <person name="Kalinowski J."/>
            <person name="Goesmann A."/>
            <person name="Mussgnug J.H."/>
            <person name="Kruse O."/>
        </authorList>
    </citation>
    <scope>NUCLEOTIDE SEQUENCE [LARGE SCALE GENOMIC DNA]</scope>
    <source>
        <strain evidence="3 4">SAG 48.87</strain>
    </source>
</reference>
<evidence type="ECO:0000313" key="3">
    <source>
        <dbReference type="EMBL" id="KIY92294.1"/>
    </source>
</evidence>
<evidence type="ECO:0000313" key="4">
    <source>
        <dbReference type="Proteomes" id="UP000054498"/>
    </source>
</evidence>
<dbReference type="OrthoDB" id="29024at2759"/>
<dbReference type="PANTHER" id="PTHR21597:SF0">
    <property type="entry name" value="THO COMPLEX SUBUNIT 2"/>
    <property type="match status" value="1"/>
</dbReference>
<dbReference type="STRING" id="145388.A0A0D2LJY5"/>
<feature type="domain" description="THO complex subunit 2 N-terminal" evidence="2">
    <location>
        <begin position="9"/>
        <end position="113"/>
    </location>
</feature>
<dbReference type="Proteomes" id="UP000054498">
    <property type="component" value="Unassembled WGS sequence"/>
</dbReference>
<dbReference type="KEGG" id="mng:MNEG_15669"/>
<dbReference type="InterPro" id="IPR040007">
    <property type="entry name" value="Tho2"/>
</dbReference>
<dbReference type="EMBL" id="KK105765">
    <property type="protein sequence ID" value="KIY92294.1"/>
    <property type="molecule type" value="Genomic_DNA"/>
</dbReference>
<feature type="region of interest" description="Disordered" evidence="1">
    <location>
        <begin position="291"/>
        <end position="321"/>
    </location>
</feature>
<accession>A0A0D2LJY5</accession>
<protein>
    <submittedName>
        <fullName evidence="3">THO complex subunit 2</fullName>
    </submittedName>
</protein>
<evidence type="ECO:0000259" key="2">
    <source>
        <dbReference type="Pfam" id="PF16134"/>
    </source>
</evidence>
<organism evidence="3 4">
    <name type="scientific">Monoraphidium neglectum</name>
    <dbReference type="NCBI Taxonomy" id="145388"/>
    <lineage>
        <taxon>Eukaryota</taxon>
        <taxon>Viridiplantae</taxon>
        <taxon>Chlorophyta</taxon>
        <taxon>core chlorophytes</taxon>
        <taxon>Chlorophyceae</taxon>
        <taxon>CS clade</taxon>
        <taxon>Sphaeropleales</taxon>
        <taxon>Selenastraceae</taxon>
        <taxon>Monoraphidium</taxon>
    </lineage>
</organism>
<proteinExistence type="predicted"/>
<dbReference type="Pfam" id="PF16134">
    <property type="entry name" value="THOC2_N"/>
    <property type="match status" value="1"/>
</dbReference>
<evidence type="ECO:0000256" key="1">
    <source>
        <dbReference type="SAM" id="MobiDB-lite"/>
    </source>
</evidence>
<dbReference type="GO" id="GO:0006397">
    <property type="term" value="P:mRNA processing"/>
    <property type="evidence" value="ECO:0007669"/>
    <property type="project" value="InterPro"/>
</dbReference>
<feature type="compositionally biased region" description="Gly residues" evidence="1">
    <location>
        <begin position="311"/>
        <end position="321"/>
    </location>
</feature>
<dbReference type="GO" id="GO:0000445">
    <property type="term" value="C:THO complex part of transcription export complex"/>
    <property type="evidence" value="ECO:0007669"/>
    <property type="project" value="TreeGrafter"/>
</dbReference>
<name>A0A0D2LJY5_9CHLO</name>
<dbReference type="PANTHER" id="PTHR21597">
    <property type="entry name" value="THO2 PROTEIN"/>
    <property type="match status" value="1"/>
</dbReference>
<dbReference type="GO" id="GO:0006406">
    <property type="term" value="P:mRNA export from nucleus"/>
    <property type="evidence" value="ECO:0007669"/>
    <property type="project" value="InterPro"/>
</dbReference>
<gene>
    <name evidence="3" type="ORF">MNEG_15669</name>
</gene>
<dbReference type="RefSeq" id="XP_013891314.1">
    <property type="nucleotide sequence ID" value="XM_014035860.1"/>
</dbReference>
<dbReference type="GeneID" id="25733353"/>
<dbReference type="InterPro" id="IPR032302">
    <property type="entry name" value="THOC2_N"/>
</dbReference>